<reference evidence="9" key="1">
    <citation type="journal article" date="2022" name="Front. Microbiol.">
        <title>Genome-based taxonomic rearrangement of Oceanobacter-related bacteria including the description of Thalassolituus hydrocarbonoclasticus sp. nov. and Thalassolituus pacificus sp. nov. and emended description of the genus Thalassolituus.</title>
        <authorList>
            <person name="Dong C."/>
            <person name="Wei L."/>
            <person name="Wang J."/>
            <person name="Lai Q."/>
            <person name="Huang Z."/>
            <person name="Shao Z."/>
        </authorList>
    </citation>
    <scope>NUCLEOTIDE SEQUENCE</scope>
    <source>
        <strain evidence="9">59MF3M-4</strain>
    </source>
</reference>
<keyword evidence="2 6" id="KW-0694">RNA-binding</keyword>
<evidence type="ECO:0000313" key="10">
    <source>
        <dbReference type="Proteomes" id="UP001147830"/>
    </source>
</evidence>
<dbReference type="CDD" id="cd02553">
    <property type="entry name" value="PseudoU_synth_RsuA"/>
    <property type="match status" value="1"/>
</dbReference>
<dbReference type="InterPro" id="IPR020094">
    <property type="entry name" value="TruA/RsuA/RluB/E/F_N"/>
</dbReference>
<dbReference type="AlphaFoldDB" id="A0A9X3AHU4"/>
<dbReference type="SUPFAM" id="SSF55120">
    <property type="entry name" value="Pseudouridine synthase"/>
    <property type="match status" value="1"/>
</dbReference>
<dbReference type="GO" id="GO:0003723">
    <property type="term" value="F:RNA binding"/>
    <property type="evidence" value="ECO:0007669"/>
    <property type="project" value="UniProtKB-KW"/>
</dbReference>
<dbReference type="PANTHER" id="PTHR47683:SF4">
    <property type="entry name" value="PSEUDOURIDINE SYNTHASE"/>
    <property type="match status" value="1"/>
</dbReference>
<dbReference type="RefSeq" id="WP_260976417.1">
    <property type="nucleotide sequence ID" value="NZ_JAOANI010000019.1"/>
</dbReference>
<dbReference type="PROSITE" id="PS01149">
    <property type="entry name" value="PSI_RSU"/>
    <property type="match status" value="1"/>
</dbReference>
<dbReference type="GO" id="GO:0160136">
    <property type="term" value="F:16S rRNA pseudouridine(516) synthase activity"/>
    <property type="evidence" value="ECO:0007669"/>
    <property type="project" value="UniProtKB-EC"/>
</dbReference>
<sequence>MRLDKFLADTTDLTRSLATKAVKSGRVLVNGVKPKSAAAKVADSDEITLDGERLILQTGYRYILLHKPAGYVCANRGSAHPLVFDLLKGITNRLDMHTVGRLDLDTTGLLLITDDGQWSHHLTSPRHHQPKVYRAWLAEDLCADAEQRCERGILLDDDPVPTKPAQLQRISDREVLLTIHEGRYHQVRRMFAAMGNHVEHLHREQVGEFVLDPNLPVGEFRDLTEAEIALLAGKPVSQ</sequence>
<evidence type="ECO:0000256" key="3">
    <source>
        <dbReference type="ARBA" id="ARBA00023235"/>
    </source>
</evidence>
<dbReference type="EC" id="5.4.99.-" evidence="7"/>
<comment type="catalytic activity">
    <reaction evidence="4">
        <text>uridine(516) in 16S rRNA = pseudouridine(516) in 16S rRNA</text>
        <dbReference type="Rhea" id="RHEA:38867"/>
        <dbReference type="Rhea" id="RHEA-COMP:10089"/>
        <dbReference type="Rhea" id="RHEA-COMP:10090"/>
        <dbReference type="ChEBI" id="CHEBI:65314"/>
        <dbReference type="ChEBI" id="CHEBI:65315"/>
        <dbReference type="EC" id="5.4.99.19"/>
    </reaction>
</comment>
<dbReference type="Pfam" id="PF01479">
    <property type="entry name" value="S4"/>
    <property type="match status" value="1"/>
</dbReference>
<dbReference type="InterPro" id="IPR020103">
    <property type="entry name" value="PsdUridine_synth_cat_dom_sf"/>
</dbReference>
<dbReference type="EMBL" id="JAOANI010000019">
    <property type="protein sequence ID" value="MCT7359551.1"/>
    <property type="molecule type" value="Genomic_DNA"/>
</dbReference>
<comment type="function">
    <text evidence="5">Responsible for synthesis of pseudouridine from uracil-516 in 16S ribosomal RNA.</text>
</comment>
<dbReference type="InterPro" id="IPR036986">
    <property type="entry name" value="S4_RNA-bd_sf"/>
</dbReference>
<dbReference type="Gene3D" id="3.30.70.1560">
    <property type="entry name" value="Alpha-L RNA-binding motif"/>
    <property type="match status" value="1"/>
</dbReference>
<dbReference type="SMART" id="SM00363">
    <property type="entry name" value="S4"/>
    <property type="match status" value="1"/>
</dbReference>
<gene>
    <name evidence="9" type="ORF">NYR02_10995</name>
</gene>
<evidence type="ECO:0000256" key="7">
    <source>
        <dbReference type="RuleBase" id="RU003887"/>
    </source>
</evidence>
<evidence type="ECO:0000256" key="1">
    <source>
        <dbReference type="ARBA" id="ARBA00008348"/>
    </source>
</evidence>
<dbReference type="SUPFAM" id="SSF55174">
    <property type="entry name" value="Alpha-L RNA-binding motif"/>
    <property type="match status" value="1"/>
</dbReference>
<dbReference type="GO" id="GO:0005829">
    <property type="term" value="C:cytosol"/>
    <property type="evidence" value="ECO:0007669"/>
    <property type="project" value="UniProtKB-ARBA"/>
</dbReference>
<evidence type="ECO:0000313" key="9">
    <source>
        <dbReference type="EMBL" id="MCT7359551.1"/>
    </source>
</evidence>
<keyword evidence="10" id="KW-1185">Reference proteome</keyword>
<proteinExistence type="inferred from homology"/>
<name>A0A9X3AHU4_9GAMM</name>
<dbReference type="Gene3D" id="3.30.70.580">
    <property type="entry name" value="Pseudouridine synthase I, catalytic domain, N-terminal subdomain"/>
    <property type="match status" value="1"/>
</dbReference>
<keyword evidence="3 7" id="KW-0413">Isomerase</keyword>
<dbReference type="Pfam" id="PF00849">
    <property type="entry name" value="PseudoU_synth_2"/>
    <property type="match status" value="1"/>
</dbReference>
<evidence type="ECO:0000256" key="4">
    <source>
        <dbReference type="ARBA" id="ARBA00036749"/>
    </source>
</evidence>
<dbReference type="InterPro" id="IPR006145">
    <property type="entry name" value="PsdUridine_synth_RsuA/RluA"/>
</dbReference>
<dbReference type="PROSITE" id="PS50889">
    <property type="entry name" value="S4"/>
    <property type="match status" value="1"/>
</dbReference>
<dbReference type="InterPro" id="IPR018496">
    <property type="entry name" value="PsdUridine_synth_RsuA/RluB_CS"/>
</dbReference>
<comment type="similarity">
    <text evidence="1 7">Belongs to the pseudouridine synthase RsuA family.</text>
</comment>
<comment type="caution">
    <text evidence="9">The sequence shown here is derived from an EMBL/GenBank/DDBJ whole genome shotgun (WGS) entry which is preliminary data.</text>
</comment>
<evidence type="ECO:0000259" key="8">
    <source>
        <dbReference type="SMART" id="SM00363"/>
    </source>
</evidence>
<reference evidence="9" key="2">
    <citation type="submission" date="2022-08" db="EMBL/GenBank/DDBJ databases">
        <authorList>
            <person name="Dong C."/>
        </authorList>
    </citation>
    <scope>NUCLEOTIDE SEQUENCE</scope>
    <source>
        <strain evidence="9">59MF3M-4</strain>
    </source>
</reference>
<evidence type="ECO:0000256" key="5">
    <source>
        <dbReference type="ARBA" id="ARBA00037590"/>
    </source>
</evidence>
<dbReference type="Gene3D" id="3.10.290.10">
    <property type="entry name" value="RNA-binding S4 domain"/>
    <property type="match status" value="1"/>
</dbReference>
<dbReference type="InterPro" id="IPR002942">
    <property type="entry name" value="S4_RNA-bd"/>
</dbReference>
<organism evidence="9 10">
    <name type="scientific">Thalassolituus pacificus</name>
    <dbReference type="NCBI Taxonomy" id="2975440"/>
    <lineage>
        <taxon>Bacteria</taxon>
        <taxon>Pseudomonadati</taxon>
        <taxon>Pseudomonadota</taxon>
        <taxon>Gammaproteobacteria</taxon>
        <taxon>Oceanospirillales</taxon>
        <taxon>Oceanospirillaceae</taxon>
        <taxon>Thalassolituus</taxon>
    </lineage>
</organism>
<dbReference type="FunFam" id="3.30.70.1560:FF:000001">
    <property type="entry name" value="Pseudouridine synthase"/>
    <property type="match status" value="1"/>
</dbReference>
<dbReference type="Proteomes" id="UP001147830">
    <property type="component" value="Unassembled WGS sequence"/>
</dbReference>
<protein>
    <recommendedName>
        <fullName evidence="7">Pseudouridine synthase</fullName>
        <ecNumber evidence="7">5.4.99.-</ecNumber>
    </recommendedName>
</protein>
<dbReference type="GO" id="GO:0000455">
    <property type="term" value="P:enzyme-directed rRNA pseudouridine synthesis"/>
    <property type="evidence" value="ECO:0007669"/>
    <property type="project" value="UniProtKB-ARBA"/>
</dbReference>
<evidence type="ECO:0000256" key="6">
    <source>
        <dbReference type="PROSITE-ProRule" id="PRU00182"/>
    </source>
</evidence>
<dbReference type="PANTHER" id="PTHR47683">
    <property type="entry name" value="PSEUDOURIDINE SYNTHASE FAMILY PROTEIN-RELATED"/>
    <property type="match status" value="1"/>
</dbReference>
<dbReference type="CDD" id="cd00165">
    <property type="entry name" value="S4"/>
    <property type="match status" value="1"/>
</dbReference>
<dbReference type="InterPro" id="IPR000748">
    <property type="entry name" value="PsdUridine_synth_RsuA/RluB/E/F"/>
</dbReference>
<dbReference type="NCBIfam" id="TIGR00093">
    <property type="entry name" value="pseudouridine synthase"/>
    <property type="match status" value="1"/>
</dbReference>
<dbReference type="InterPro" id="IPR050343">
    <property type="entry name" value="RsuA_PseudoU_synthase"/>
</dbReference>
<accession>A0A9X3AHU4</accession>
<evidence type="ECO:0000256" key="2">
    <source>
        <dbReference type="ARBA" id="ARBA00022884"/>
    </source>
</evidence>
<dbReference type="InterPro" id="IPR042092">
    <property type="entry name" value="PsdUridine_s_RsuA/RluB/E/F_cat"/>
</dbReference>
<feature type="domain" description="RNA-binding S4" evidence="8">
    <location>
        <begin position="1"/>
        <end position="64"/>
    </location>
</feature>